<proteinExistence type="predicted"/>
<comment type="caution">
    <text evidence="1">The sequence shown here is derived from an EMBL/GenBank/DDBJ whole genome shotgun (WGS) entry which is preliminary data.</text>
</comment>
<evidence type="ECO:0000313" key="2">
    <source>
        <dbReference type="Proteomes" id="UP000016203"/>
    </source>
</evidence>
<dbReference type="Gene3D" id="3.40.630.30">
    <property type="match status" value="1"/>
</dbReference>
<protein>
    <recommendedName>
        <fullName evidence="3">N-acetyltransferase domain-containing protein</fullName>
    </recommendedName>
</protein>
<dbReference type="AlphaFoldDB" id="R9AZZ9"/>
<evidence type="ECO:0008006" key="3">
    <source>
        <dbReference type="Google" id="ProtNLM"/>
    </source>
</evidence>
<dbReference type="HOGENOM" id="CLU_143289_0_0_6"/>
<reference evidence="1 2" key="1">
    <citation type="submission" date="2013-03" db="EMBL/GenBank/DDBJ databases">
        <title>The Genome Sequence of Acinetobacter sp. CIP 110321.</title>
        <authorList>
            <consortium name="The Broad Institute Genome Sequencing Platform"/>
            <consortium name="The Broad Institute Genome Sequencing Center for Infectious Disease"/>
            <person name="Cerqueira G."/>
            <person name="Feldgarden M."/>
            <person name="Courvalin P."/>
            <person name="Perichon B."/>
            <person name="Grillot-Courvalin C."/>
            <person name="Clermont D."/>
            <person name="Rocha E."/>
            <person name="Yoon E.-J."/>
            <person name="Nemec A."/>
            <person name="Walker B."/>
            <person name="Young S.K."/>
            <person name="Zeng Q."/>
            <person name="Gargeya S."/>
            <person name="Fitzgerald M."/>
            <person name="Haas B."/>
            <person name="Abouelleil A."/>
            <person name="Alvarado L."/>
            <person name="Arachchi H.M."/>
            <person name="Berlin A.M."/>
            <person name="Chapman S.B."/>
            <person name="Dewar J."/>
            <person name="Goldberg J."/>
            <person name="Griggs A."/>
            <person name="Gujja S."/>
            <person name="Hansen M."/>
            <person name="Howarth C."/>
            <person name="Imamovic A."/>
            <person name="Larimer J."/>
            <person name="McCowan C."/>
            <person name="Murphy C."/>
            <person name="Neiman D."/>
            <person name="Pearson M."/>
            <person name="Priest M."/>
            <person name="Roberts A."/>
            <person name="Saif S."/>
            <person name="Shea T."/>
            <person name="Sisk P."/>
            <person name="Sykes S."/>
            <person name="Wortman J."/>
            <person name="Nusbaum C."/>
            <person name="Birren B."/>
        </authorList>
    </citation>
    <scope>NUCLEOTIDE SEQUENCE [LARGE SCALE GENOMIC DNA]</scope>
    <source>
        <strain evidence="1 2">CIP 110321</strain>
    </source>
</reference>
<dbReference type="SUPFAM" id="SSF55729">
    <property type="entry name" value="Acyl-CoA N-acyltransferases (Nat)"/>
    <property type="match status" value="1"/>
</dbReference>
<organism evidence="1 2">
    <name type="scientific">Acinetobacter genomosp. 15BJ</name>
    <dbReference type="NCBI Taxonomy" id="106651"/>
    <lineage>
        <taxon>Bacteria</taxon>
        <taxon>Pseudomonadati</taxon>
        <taxon>Pseudomonadota</taxon>
        <taxon>Gammaproteobacteria</taxon>
        <taxon>Moraxellales</taxon>
        <taxon>Moraxellaceae</taxon>
        <taxon>Acinetobacter</taxon>
    </lineage>
</organism>
<gene>
    <name evidence="1" type="ORF">F896_01988</name>
</gene>
<dbReference type="RefSeq" id="WP_016163676.1">
    <property type="nucleotide sequence ID" value="NZ_KE007347.1"/>
</dbReference>
<sequence length="154" mass="17944">MLNYAETIVIKKDEMFAFEYLLKEFMVNVLRLAPKSIKINGIASECKFVNIKVTVHNPNNDFYFRLGYFDETSTIKEIIVARLGFKTPKKGFGTKLLKELCVFGKKFGYSFLIIECPNKDCQKFMLKLGFKSDQYKIEVQELLLLIDKRISLMN</sequence>
<dbReference type="EMBL" id="AQFL01000012">
    <property type="protein sequence ID" value="EOR07615.1"/>
    <property type="molecule type" value="Genomic_DNA"/>
</dbReference>
<accession>R9AZZ9</accession>
<dbReference type="Proteomes" id="UP000016203">
    <property type="component" value="Unassembled WGS sequence"/>
</dbReference>
<evidence type="ECO:0000313" key="1">
    <source>
        <dbReference type="EMBL" id="EOR07615.1"/>
    </source>
</evidence>
<dbReference type="OrthoDB" id="6704498at2"/>
<dbReference type="InterPro" id="IPR016181">
    <property type="entry name" value="Acyl_CoA_acyltransferase"/>
</dbReference>
<name>R9AZZ9_9GAMM</name>